<dbReference type="Proteomes" id="UP001075354">
    <property type="component" value="Chromosome 10"/>
</dbReference>
<gene>
    <name evidence="1" type="ORF">ONE63_001044</name>
</gene>
<accession>A0AAV7XD06</accession>
<comment type="caution">
    <text evidence="1">The sequence shown here is derived from an EMBL/GenBank/DDBJ whole genome shotgun (WGS) entry which is preliminary data.</text>
</comment>
<sequence>MKTVLEARKLKLQKFGLTDQPLPIIVGPLEKIERCLVKFDSCEYIVESPLKAIDVAFKSFHALHATYPAESEPMWLFLQKGIYKFKTKWDRHFDSVENVVQTYANFKE</sequence>
<name>A0AAV7XD06_9NEOP</name>
<dbReference type="EMBL" id="JAPTSV010000010">
    <property type="protein sequence ID" value="KAJ1523151.1"/>
    <property type="molecule type" value="Genomic_DNA"/>
</dbReference>
<proteinExistence type="predicted"/>
<evidence type="ECO:0000313" key="2">
    <source>
        <dbReference type="Proteomes" id="UP001075354"/>
    </source>
</evidence>
<keyword evidence="2" id="KW-1185">Reference proteome</keyword>
<reference evidence="1" key="1">
    <citation type="submission" date="2022-12" db="EMBL/GenBank/DDBJ databases">
        <title>Chromosome-level genome assembly of the bean flower thrips Megalurothrips usitatus.</title>
        <authorList>
            <person name="Ma L."/>
            <person name="Liu Q."/>
            <person name="Li H."/>
            <person name="Cai W."/>
        </authorList>
    </citation>
    <scope>NUCLEOTIDE SEQUENCE</scope>
    <source>
        <strain evidence="1">Cailab_2022a</strain>
    </source>
</reference>
<protein>
    <submittedName>
        <fullName evidence="1">Uncharacterized protein</fullName>
    </submittedName>
</protein>
<organism evidence="1 2">
    <name type="scientific">Megalurothrips usitatus</name>
    <name type="common">bean blossom thrips</name>
    <dbReference type="NCBI Taxonomy" id="439358"/>
    <lineage>
        <taxon>Eukaryota</taxon>
        <taxon>Metazoa</taxon>
        <taxon>Ecdysozoa</taxon>
        <taxon>Arthropoda</taxon>
        <taxon>Hexapoda</taxon>
        <taxon>Insecta</taxon>
        <taxon>Pterygota</taxon>
        <taxon>Neoptera</taxon>
        <taxon>Paraneoptera</taxon>
        <taxon>Thysanoptera</taxon>
        <taxon>Terebrantia</taxon>
        <taxon>Thripoidea</taxon>
        <taxon>Thripidae</taxon>
        <taxon>Megalurothrips</taxon>
    </lineage>
</organism>
<evidence type="ECO:0000313" key="1">
    <source>
        <dbReference type="EMBL" id="KAJ1523151.1"/>
    </source>
</evidence>
<dbReference type="AlphaFoldDB" id="A0AAV7XD06"/>